<evidence type="ECO:0000313" key="2">
    <source>
        <dbReference type="Proteomes" id="UP001231189"/>
    </source>
</evidence>
<reference evidence="1" key="1">
    <citation type="submission" date="2023-07" db="EMBL/GenBank/DDBJ databases">
        <title>A chromosome-level genome assembly of Lolium multiflorum.</title>
        <authorList>
            <person name="Chen Y."/>
            <person name="Copetti D."/>
            <person name="Kolliker R."/>
            <person name="Studer B."/>
        </authorList>
    </citation>
    <scope>NUCLEOTIDE SEQUENCE</scope>
    <source>
        <strain evidence="1">02402/16</strain>
        <tissue evidence="1">Leaf</tissue>
    </source>
</reference>
<sequence length="141" mass="16034">MAKTRALLHRHGCLPSPRCPLCDANEDLAHLFARCVRLEPLFALVEAPAAGAVHDLEGVCAALAAPLQELAPPVRHTLVLLILWVVWKSRNRKVFDDVWLRARHLATLLSEHCELWLHRLPRRLSRQPVESWLARLRTSVL</sequence>
<accession>A0AAD8W4S9</accession>
<gene>
    <name evidence="1" type="ORF">QYE76_006881</name>
</gene>
<evidence type="ECO:0008006" key="3">
    <source>
        <dbReference type="Google" id="ProtNLM"/>
    </source>
</evidence>
<protein>
    <recommendedName>
        <fullName evidence="3">Reverse transcriptase zinc-binding domain-containing protein</fullName>
    </recommendedName>
</protein>
<dbReference type="Proteomes" id="UP001231189">
    <property type="component" value="Unassembled WGS sequence"/>
</dbReference>
<evidence type="ECO:0000313" key="1">
    <source>
        <dbReference type="EMBL" id="KAK1632566.1"/>
    </source>
</evidence>
<dbReference type="AlphaFoldDB" id="A0AAD8W4S9"/>
<name>A0AAD8W4S9_LOLMU</name>
<organism evidence="1 2">
    <name type="scientific">Lolium multiflorum</name>
    <name type="common">Italian ryegrass</name>
    <name type="synonym">Lolium perenne subsp. multiflorum</name>
    <dbReference type="NCBI Taxonomy" id="4521"/>
    <lineage>
        <taxon>Eukaryota</taxon>
        <taxon>Viridiplantae</taxon>
        <taxon>Streptophyta</taxon>
        <taxon>Embryophyta</taxon>
        <taxon>Tracheophyta</taxon>
        <taxon>Spermatophyta</taxon>
        <taxon>Magnoliopsida</taxon>
        <taxon>Liliopsida</taxon>
        <taxon>Poales</taxon>
        <taxon>Poaceae</taxon>
        <taxon>BOP clade</taxon>
        <taxon>Pooideae</taxon>
        <taxon>Poodae</taxon>
        <taxon>Poeae</taxon>
        <taxon>Poeae Chloroplast Group 2 (Poeae type)</taxon>
        <taxon>Loliodinae</taxon>
        <taxon>Loliinae</taxon>
        <taxon>Lolium</taxon>
    </lineage>
</organism>
<comment type="caution">
    <text evidence="1">The sequence shown here is derived from an EMBL/GenBank/DDBJ whole genome shotgun (WGS) entry which is preliminary data.</text>
</comment>
<dbReference type="EMBL" id="JAUUTY010000005">
    <property type="protein sequence ID" value="KAK1632566.1"/>
    <property type="molecule type" value="Genomic_DNA"/>
</dbReference>
<keyword evidence="2" id="KW-1185">Reference proteome</keyword>
<proteinExistence type="predicted"/>